<evidence type="ECO:0000256" key="1">
    <source>
        <dbReference type="ARBA" id="ARBA00004454"/>
    </source>
</evidence>
<reference evidence="4 5" key="2">
    <citation type="journal article" date="2013" name="Plant Cell Physiol.">
        <title>Rice Annotation Project Database (RAP-DB): an integrative and interactive database for rice genomics.</title>
        <authorList>
            <person name="Sakai H."/>
            <person name="Lee S.S."/>
            <person name="Tanaka T."/>
            <person name="Numa H."/>
            <person name="Kim J."/>
            <person name="Kawahara Y."/>
            <person name="Wakimoto H."/>
            <person name="Yang C.C."/>
            <person name="Iwamoto M."/>
            <person name="Abe T."/>
            <person name="Yamada Y."/>
            <person name="Muto A."/>
            <person name="Inokuchi H."/>
            <person name="Ikemura T."/>
            <person name="Matsumoto T."/>
            <person name="Sasaki T."/>
            <person name="Itoh T."/>
        </authorList>
    </citation>
    <scope>NUCLEOTIDE SEQUENCE [LARGE SCALE GENOMIC DNA]</scope>
    <source>
        <strain evidence="5">cv. Nipponbare</strain>
    </source>
</reference>
<feature type="transmembrane region" description="Helical" evidence="2">
    <location>
        <begin position="302"/>
        <end position="326"/>
    </location>
</feature>
<dbReference type="Pfam" id="PF10559">
    <property type="entry name" value="Plug_translocon"/>
    <property type="match status" value="1"/>
</dbReference>
<name>A0A0P0YD21_ORYSJ</name>
<comment type="subcellular location">
    <subcellularLocation>
        <location evidence="1">Plastid</location>
        <location evidence="1">Chloroplast thylakoid membrane</location>
        <topology evidence="1">Multi-pass membrane protein</topology>
    </subcellularLocation>
</comment>
<evidence type="ECO:0000256" key="2">
    <source>
        <dbReference type="SAM" id="Phobius"/>
    </source>
</evidence>
<feature type="transmembrane region" description="Helical" evidence="2">
    <location>
        <begin position="54"/>
        <end position="79"/>
    </location>
</feature>
<dbReference type="STRING" id="39947.A0A0P0YD21"/>
<dbReference type="SUPFAM" id="SSF103491">
    <property type="entry name" value="Preprotein translocase SecY subunit"/>
    <property type="match status" value="1"/>
</dbReference>
<dbReference type="Proteomes" id="UP000059680">
    <property type="component" value="Chromosome 12"/>
</dbReference>
<organism evidence="4 5">
    <name type="scientific">Oryza sativa subsp. japonica</name>
    <name type="common">Rice</name>
    <dbReference type="NCBI Taxonomy" id="39947"/>
    <lineage>
        <taxon>Eukaryota</taxon>
        <taxon>Viridiplantae</taxon>
        <taxon>Streptophyta</taxon>
        <taxon>Embryophyta</taxon>
        <taxon>Tracheophyta</taxon>
        <taxon>Spermatophyta</taxon>
        <taxon>Magnoliopsida</taxon>
        <taxon>Liliopsida</taxon>
        <taxon>Poales</taxon>
        <taxon>Poaceae</taxon>
        <taxon>BOP clade</taxon>
        <taxon>Oryzoideae</taxon>
        <taxon>Oryzeae</taxon>
        <taxon>Oryzinae</taxon>
        <taxon>Oryza</taxon>
        <taxon>Oryza sativa</taxon>
    </lineage>
</organism>
<feature type="transmembrane region" description="Helical" evidence="2">
    <location>
        <begin position="161"/>
        <end position="181"/>
    </location>
</feature>
<dbReference type="FunFam" id="1.10.3370.10:FF:000035">
    <property type="entry name" value="Os12g0625966 protein"/>
    <property type="match status" value="1"/>
</dbReference>
<sequence>MATAAGRYEDSGVSVSFRRKAAYTAASLLVFLVAGQLPLYGVKKYNGDKDVPDPLYWMNCMFASSNNTLMTLGIIPLLLSEMAVRIFSALIITRWPPFHHVRLACIFWKAFTAEDPLLHWAAIIVFFKLVLQLQSCHITLPAVTSPDDPTLQTTYTISPSYMAYVPILFQPAFFSFPLVSISQTLSIKYGETNRVVNLLGKWQQMCKYPGYYVPVARIASYVTTPPSFGEIVTGDPGSLLYAVFLLTGCAFLSLFCFKVCAKSSKRYLVRLVGKPKQTRLSPDDEQLPDEDESISPKQCRRYMTIAAIFVGFCVGFLSLLAGFLGLDGPAIMLAVTVIHSVVQGRNTDQIGAFGL</sequence>
<reference evidence="4 5" key="3">
    <citation type="journal article" date="2013" name="Rice">
        <title>Improvement of the Oryza sativa Nipponbare reference genome using next generation sequence and optical map data.</title>
        <authorList>
            <person name="Kawahara Y."/>
            <person name="de la Bastide M."/>
            <person name="Hamilton J.P."/>
            <person name="Kanamori H."/>
            <person name="McCombie W.R."/>
            <person name="Ouyang S."/>
            <person name="Schwartz D.C."/>
            <person name="Tanaka T."/>
            <person name="Wu J."/>
            <person name="Zhou S."/>
            <person name="Childs K.L."/>
            <person name="Davidson R.M."/>
            <person name="Lin H."/>
            <person name="Quesada-Ocampo L."/>
            <person name="Vaillancourt B."/>
            <person name="Sakai H."/>
            <person name="Lee S.S."/>
            <person name="Kim J."/>
            <person name="Numa H."/>
            <person name="Itoh T."/>
            <person name="Buell C.R."/>
            <person name="Matsumoto T."/>
        </authorList>
    </citation>
    <scope>NUCLEOTIDE SEQUENCE [LARGE SCALE GENOMIC DNA]</scope>
    <source>
        <strain evidence="5">cv. Nipponbare</strain>
    </source>
</reference>
<gene>
    <name evidence="4" type="ordered locus">Os12g0627700</name>
    <name evidence="4" type="ORF">OSNPB_120627700</name>
</gene>
<dbReference type="Gene3D" id="1.10.3370.10">
    <property type="entry name" value="SecY subunit domain"/>
    <property type="match status" value="2"/>
</dbReference>
<dbReference type="PANTHER" id="PTHR10906">
    <property type="entry name" value="SECY/SEC61-ALPHA FAMILY MEMBER"/>
    <property type="match status" value="1"/>
</dbReference>
<evidence type="ECO:0000313" key="5">
    <source>
        <dbReference type="Proteomes" id="UP000059680"/>
    </source>
</evidence>
<feature type="transmembrane region" description="Helical" evidence="2">
    <location>
        <begin position="21"/>
        <end position="42"/>
    </location>
</feature>
<keyword evidence="2" id="KW-0472">Membrane</keyword>
<keyword evidence="5" id="KW-1185">Reference proteome</keyword>
<feature type="domain" description="Translocon Sec61/SecY plug" evidence="3">
    <location>
        <begin position="29"/>
        <end position="65"/>
    </location>
</feature>
<reference evidence="5" key="1">
    <citation type="journal article" date="2005" name="Nature">
        <title>The map-based sequence of the rice genome.</title>
        <authorList>
            <consortium name="International rice genome sequencing project (IRGSP)"/>
            <person name="Matsumoto T."/>
            <person name="Wu J."/>
            <person name="Kanamori H."/>
            <person name="Katayose Y."/>
            <person name="Fujisawa M."/>
            <person name="Namiki N."/>
            <person name="Mizuno H."/>
            <person name="Yamamoto K."/>
            <person name="Antonio B.A."/>
            <person name="Baba T."/>
            <person name="Sakata K."/>
            <person name="Nagamura Y."/>
            <person name="Aoki H."/>
            <person name="Arikawa K."/>
            <person name="Arita K."/>
            <person name="Bito T."/>
            <person name="Chiden Y."/>
            <person name="Fujitsuka N."/>
            <person name="Fukunaka R."/>
            <person name="Hamada M."/>
            <person name="Harada C."/>
            <person name="Hayashi A."/>
            <person name="Hijishita S."/>
            <person name="Honda M."/>
            <person name="Hosokawa S."/>
            <person name="Ichikawa Y."/>
            <person name="Idonuma A."/>
            <person name="Iijima M."/>
            <person name="Ikeda M."/>
            <person name="Ikeno M."/>
            <person name="Ito K."/>
            <person name="Ito S."/>
            <person name="Ito T."/>
            <person name="Ito Y."/>
            <person name="Ito Y."/>
            <person name="Iwabuchi A."/>
            <person name="Kamiya K."/>
            <person name="Karasawa W."/>
            <person name="Kurita K."/>
            <person name="Katagiri S."/>
            <person name="Kikuta A."/>
            <person name="Kobayashi H."/>
            <person name="Kobayashi N."/>
            <person name="Machita K."/>
            <person name="Maehara T."/>
            <person name="Masukawa M."/>
            <person name="Mizubayashi T."/>
            <person name="Mukai Y."/>
            <person name="Nagasaki H."/>
            <person name="Nagata Y."/>
            <person name="Naito S."/>
            <person name="Nakashima M."/>
            <person name="Nakama Y."/>
            <person name="Nakamichi Y."/>
            <person name="Nakamura M."/>
            <person name="Meguro A."/>
            <person name="Negishi M."/>
            <person name="Ohta I."/>
            <person name="Ohta T."/>
            <person name="Okamoto M."/>
            <person name="Ono N."/>
            <person name="Saji S."/>
            <person name="Sakaguchi M."/>
            <person name="Sakai K."/>
            <person name="Shibata M."/>
            <person name="Shimokawa T."/>
            <person name="Song J."/>
            <person name="Takazaki Y."/>
            <person name="Terasawa K."/>
            <person name="Tsugane M."/>
            <person name="Tsuji K."/>
            <person name="Ueda S."/>
            <person name="Waki K."/>
            <person name="Yamagata H."/>
            <person name="Yamamoto M."/>
            <person name="Yamamoto S."/>
            <person name="Yamane H."/>
            <person name="Yoshiki S."/>
            <person name="Yoshihara R."/>
            <person name="Yukawa K."/>
            <person name="Zhong H."/>
            <person name="Yano M."/>
            <person name="Yuan Q."/>
            <person name="Ouyang S."/>
            <person name="Liu J."/>
            <person name="Jones K.M."/>
            <person name="Gansberger K."/>
            <person name="Moffat K."/>
            <person name="Hill J."/>
            <person name="Bera J."/>
            <person name="Fadrosh D."/>
            <person name="Jin S."/>
            <person name="Johri S."/>
            <person name="Kim M."/>
            <person name="Overton L."/>
            <person name="Reardon M."/>
            <person name="Tsitrin T."/>
            <person name="Vuong H."/>
            <person name="Weaver B."/>
            <person name="Ciecko A."/>
            <person name="Tallon L."/>
            <person name="Jackson J."/>
            <person name="Pai G."/>
            <person name="Aken S.V."/>
            <person name="Utterback T."/>
            <person name="Reidmuller S."/>
            <person name="Feldblyum T."/>
            <person name="Hsiao J."/>
            <person name="Zismann V."/>
            <person name="Iobst S."/>
            <person name="de Vazeille A.R."/>
            <person name="Buell C.R."/>
            <person name="Ying K."/>
            <person name="Li Y."/>
            <person name="Lu T."/>
            <person name="Huang Y."/>
            <person name="Zhao Q."/>
            <person name="Feng Q."/>
            <person name="Zhang L."/>
            <person name="Zhu J."/>
            <person name="Weng Q."/>
            <person name="Mu J."/>
            <person name="Lu Y."/>
            <person name="Fan D."/>
            <person name="Liu Y."/>
            <person name="Guan J."/>
            <person name="Zhang Y."/>
            <person name="Yu S."/>
            <person name="Liu X."/>
            <person name="Zhang Y."/>
            <person name="Hong G."/>
            <person name="Han B."/>
            <person name="Choisne N."/>
            <person name="Demange N."/>
            <person name="Orjeda G."/>
            <person name="Samain S."/>
            <person name="Cattolico L."/>
            <person name="Pelletier E."/>
            <person name="Couloux A."/>
            <person name="Segurens B."/>
            <person name="Wincker P."/>
            <person name="D'Hont A."/>
            <person name="Scarpelli C."/>
            <person name="Weissenbach J."/>
            <person name="Salanoubat M."/>
            <person name="Quetier F."/>
            <person name="Yu Y."/>
            <person name="Kim H.R."/>
            <person name="Rambo T."/>
            <person name="Currie J."/>
            <person name="Collura K."/>
            <person name="Luo M."/>
            <person name="Yang T."/>
            <person name="Ammiraju J.S.S."/>
            <person name="Engler F."/>
            <person name="Soderlund C."/>
            <person name="Wing R.A."/>
            <person name="Palmer L.E."/>
            <person name="de la Bastide M."/>
            <person name="Spiegel L."/>
            <person name="Nascimento L."/>
            <person name="Zutavern T."/>
            <person name="O'Shaughnessy A."/>
            <person name="Dike S."/>
            <person name="Dedhia N."/>
            <person name="Preston R."/>
            <person name="Balija V."/>
            <person name="McCombie W.R."/>
            <person name="Chow T."/>
            <person name="Chen H."/>
            <person name="Chung M."/>
            <person name="Chen C."/>
            <person name="Shaw J."/>
            <person name="Wu H."/>
            <person name="Hsiao K."/>
            <person name="Chao Y."/>
            <person name="Chu M."/>
            <person name="Cheng C."/>
            <person name="Hour A."/>
            <person name="Lee P."/>
            <person name="Lin S."/>
            <person name="Lin Y."/>
            <person name="Liou J."/>
            <person name="Liu S."/>
            <person name="Hsing Y."/>
            <person name="Raghuvanshi S."/>
            <person name="Mohanty A."/>
            <person name="Bharti A.K."/>
            <person name="Gaur A."/>
            <person name="Gupta V."/>
            <person name="Kumar D."/>
            <person name="Ravi V."/>
            <person name="Vij S."/>
            <person name="Kapur A."/>
            <person name="Khurana P."/>
            <person name="Khurana P."/>
            <person name="Khurana J.P."/>
            <person name="Tyagi A.K."/>
            <person name="Gaikwad K."/>
            <person name="Singh A."/>
            <person name="Dalal V."/>
            <person name="Srivastava S."/>
            <person name="Dixit A."/>
            <person name="Pal A.K."/>
            <person name="Ghazi I.A."/>
            <person name="Yadav M."/>
            <person name="Pandit A."/>
            <person name="Bhargava A."/>
            <person name="Sureshbabu K."/>
            <person name="Batra K."/>
            <person name="Sharma T.R."/>
            <person name="Mohapatra T."/>
            <person name="Singh N.K."/>
            <person name="Messing J."/>
            <person name="Nelson A.B."/>
            <person name="Fuks G."/>
            <person name="Kavchok S."/>
            <person name="Keizer G."/>
            <person name="Linton E."/>
            <person name="Llaca V."/>
            <person name="Song R."/>
            <person name="Tanyolac B."/>
            <person name="Young S."/>
            <person name="Ho-Il K."/>
            <person name="Hahn J.H."/>
            <person name="Sangsakoo G."/>
            <person name="Vanavichit A."/>
            <person name="de Mattos Luiz.A.T."/>
            <person name="Zimmer P.D."/>
            <person name="Malone G."/>
            <person name="Dellagostin O."/>
            <person name="de Oliveira A.C."/>
            <person name="Bevan M."/>
            <person name="Bancroft I."/>
            <person name="Minx P."/>
            <person name="Cordum H."/>
            <person name="Wilson R."/>
            <person name="Cheng Z."/>
            <person name="Jin W."/>
            <person name="Jiang J."/>
            <person name="Leong S.A."/>
            <person name="Iwama H."/>
            <person name="Gojobori T."/>
            <person name="Itoh T."/>
            <person name="Niimura Y."/>
            <person name="Fujii Y."/>
            <person name="Habara T."/>
            <person name="Sakai H."/>
            <person name="Sato Y."/>
            <person name="Wilson G."/>
            <person name="Kumar K."/>
            <person name="McCouch S."/>
            <person name="Juretic N."/>
            <person name="Hoen D."/>
            <person name="Wright S."/>
            <person name="Bruskiewich R."/>
            <person name="Bureau T."/>
            <person name="Miyao A."/>
            <person name="Hirochika H."/>
            <person name="Nishikawa T."/>
            <person name="Kadowaki K."/>
            <person name="Sugiura M."/>
            <person name="Burr B."/>
            <person name="Sasaki T."/>
        </authorList>
    </citation>
    <scope>NUCLEOTIDE SEQUENCE [LARGE SCALE GENOMIC DNA]</scope>
    <source>
        <strain evidence="5">cv. Nipponbare</strain>
    </source>
</reference>
<dbReference type="AlphaFoldDB" id="A0A0P0YD21"/>
<evidence type="ECO:0000259" key="3">
    <source>
        <dbReference type="Pfam" id="PF10559"/>
    </source>
</evidence>
<keyword evidence="2" id="KW-1133">Transmembrane helix</keyword>
<dbReference type="GO" id="GO:0009535">
    <property type="term" value="C:chloroplast thylakoid membrane"/>
    <property type="evidence" value="ECO:0007669"/>
    <property type="project" value="UniProtKB-SubCell"/>
</dbReference>
<proteinExistence type="predicted"/>
<dbReference type="PaxDb" id="39947-A0A0P0YD21"/>
<dbReference type="EMBL" id="AP014968">
    <property type="protein sequence ID" value="BAT18191.1"/>
    <property type="molecule type" value="Genomic_DNA"/>
</dbReference>
<protein>
    <submittedName>
        <fullName evidence="4">Os12g0627700 protein</fullName>
    </submittedName>
</protein>
<feature type="transmembrane region" description="Helical" evidence="2">
    <location>
        <begin position="239"/>
        <end position="261"/>
    </location>
</feature>
<dbReference type="GO" id="GO:0015031">
    <property type="term" value="P:protein transport"/>
    <property type="evidence" value="ECO:0007669"/>
    <property type="project" value="InterPro"/>
</dbReference>
<keyword evidence="2" id="KW-0812">Transmembrane</keyword>
<dbReference type="InParanoid" id="A0A0P0YD21"/>
<dbReference type="InterPro" id="IPR019561">
    <property type="entry name" value="Translocon_Sec61/SecY_plug_dom"/>
</dbReference>
<evidence type="ECO:0000313" key="4">
    <source>
        <dbReference type="EMBL" id="BAT18191.1"/>
    </source>
</evidence>
<dbReference type="InterPro" id="IPR023201">
    <property type="entry name" value="SecY_dom_sf"/>
</dbReference>
<accession>A0A0P0YD21</accession>
<dbReference type="InterPro" id="IPR002208">
    <property type="entry name" value="SecY/SEC61-alpha"/>
</dbReference>